<protein>
    <submittedName>
        <fullName evidence="1">Uncharacterized protein</fullName>
    </submittedName>
</protein>
<proteinExistence type="predicted"/>
<dbReference type="Proteomes" id="UP000218387">
    <property type="component" value="Chromosome"/>
</dbReference>
<dbReference type="RefSeq" id="WP_096920871.1">
    <property type="nucleotide sequence ID" value="NZ_CABJDW020000020.1"/>
</dbReference>
<evidence type="ECO:0000313" key="1">
    <source>
        <dbReference type="EMBL" id="QCT73511.1"/>
    </source>
</evidence>
<gene>
    <name evidence="1" type="ORF">CPZ25_020060</name>
</gene>
<dbReference type="EMBL" id="CP029487">
    <property type="protein sequence ID" value="QCT73511.1"/>
    <property type="molecule type" value="Genomic_DNA"/>
</dbReference>
<organism evidence="1 2">
    <name type="scientific">Eubacterium maltosivorans</name>
    <dbReference type="NCBI Taxonomy" id="2041044"/>
    <lineage>
        <taxon>Bacteria</taxon>
        <taxon>Bacillati</taxon>
        <taxon>Bacillota</taxon>
        <taxon>Clostridia</taxon>
        <taxon>Eubacteriales</taxon>
        <taxon>Eubacteriaceae</taxon>
        <taxon>Eubacterium</taxon>
    </lineage>
</organism>
<dbReference type="Pfam" id="PF18780">
    <property type="entry name" value="HNH_repeat"/>
    <property type="match status" value="1"/>
</dbReference>
<dbReference type="AlphaFoldDB" id="A0A4P9CEX6"/>
<keyword evidence="2" id="KW-1185">Reference proteome</keyword>
<reference evidence="1 2" key="1">
    <citation type="submission" date="2018-05" db="EMBL/GenBank/DDBJ databases">
        <title>Genome comparison of Eubacterium sp.</title>
        <authorList>
            <person name="Feng Y."/>
            <person name="Sanchez-Andrea I."/>
            <person name="Stams A.J.M."/>
            <person name="De Vos W.M."/>
        </authorList>
    </citation>
    <scope>NUCLEOTIDE SEQUENCE [LARGE SCALE GENOMIC DNA]</scope>
    <source>
        <strain evidence="1 2">YI</strain>
    </source>
</reference>
<sequence length="156" mass="17494">MGKYYEKKMLIEQLQKKAVELGRIPGPEDMIDPPAKAYLGFFKKWEKAVKAAGISASALNLTLVREDAPVVSEIAEPAEAVANDPEPVEETAPQGRRRYSKSIITQMLLDEFKRLGKKPTRKEIDANKNLPTVSTCLNYFGTTRIGDVWDEILKDL</sequence>
<dbReference type="KEGG" id="emt:CPZ25_020060"/>
<evidence type="ECO:0000313" key="2">
    <source>
        <dbReference type="Proteomes" id="UP000218387"/>
    </source>
</evidence>
<dbReference type="InterPro" id="IPR041025">
    <property type="entry name" value="HNH_repeat"/>
</dbReference>
<name>A0A4P9CEX6_EUBML</name>
<accession>A0A4P9CEX6</accession>